<dbReference type="Proteomes" id="UP000054805">
    <property type="component" value="Unassembled WGS sequence"/>
</dbReference>
<gene>
    <name evidence="2" type="ORF">T4B_9597</name>
    <name evidence="3" type="ORF">T4C_5734</name>
</gene>
<dbReference type="EMBL" id="JYDS01000018">
    <property type="protein sequence ID" value="KRZ32222.1"/>
    <property type="molecule type" value="Genomic_DNA"/>
</dbReference>
<evidence type="ECO:0000313" key="4">
    <source>
        <dbReference type="Proteomes" id="UP000054805"/>
    </source>
</evidence>
<organism evidence="2 4">
    <name type="scientific">Trichinella pseudospiralis</name>
    <name type="common">Parasitic roundworm</name>
    <dbReference type="NCBI Taxonomy" id="6337"/>
    <lineage>
        <taxon>Eukaryota</taxon>
        <taxon>Metazoa</taxon>
        <taxon>Ecdysozoa</taxon>
        <taxon>Nematoda</taxon>
        <taxon>Enoplea</taxon>
        <taxon>Dorylaimia</taxon>
        <taxon>Trichinellida</taxon>
        <taxon>Trichinellidae</taxon>
        <taxon>Trichinella</taxon>
    </lineage>
</organism>
<dbReference type="EMBL" id="JYDV01000040">
    <property type="protein sequence ID" value="KRZ38979.1"/>
    <property type="molecule type" value="Genomic_DNA"/>
</dbReference>
<protein>
    <submittedName>
        <fullName evidence="2">Uncharacterized protein</fullName>
    </submittedName>
</protein>
<feature type="region of interest" description="Disordered" evidence="1">
    <location>
        <begin position="1"/>
        <end position="23"/>
    </location>
</feature>
<evidence type="ECO:0000313" key="2">
    <source>
        <dbReference type="EMBL" id="KRZ32222.1"/>
    </source>
</evidence>
<keyword evidence="4" id="KW-1185">Reference proteome</keyword>
<evidence type="ECO:0000313" key="3">
    <source>
        <dbReference type="EMBL" id="KRZ38979.1"/>
    </source>
</evidence>
<sequence>MTSSMEKKMRLRRGSNPGHLENISLDKQTVNPFAALQSPLEKYKVFDLSKSNSYDGCKTVQNAFCYTFNELDFLQD</sequence>
<evidence type="ECO:0000256" key="1">
    <source>
        <dbReference type="SAM" id="MobiDB-lite"/>
    </source>
</evidence>
<reference evidence="4 5" key="1">
    <citation type="submission" date="2015-01" db="EMBL/GenBank/DDBJ databases">
        <title>Evolution of Trichinella species and genotypes.</title>
        <authorList>
            <person name="Korhonen P.K."/>
            <person name="Edoardo P."/>
            <person name="Giuseppe L.R."/>
            <person name="Gasser R.B."/>
        </authorList>
    </citation>
    <scope>NUCLEOTIDE SEQUENCE [LARGE SCALE GENOMIC DNA]</scope>
    <source>
        <strain evidence="3">ISS176</strain>
        <strain evidence="2">ISS588</strain>
    </source>
</reference>
<proteinExistence type="predicted"/>
<dbReference type="AlphaFoldDB" id="A0A0V1JB83"/>
<comment type="caution">
    <text evidence="2">The sequence shown here is derived from an EMBL/GenBank/DDBJ whole genome shotgun (WGS) entry which is preliminary data.</text>
</comment>
<evidence type="ECO:0000313" key="5">
    <source>
        <dbReference type="Proteomes" id="UP000054826"/>
    </source>
</evidence>
<accession>A0A0V1JB83</accession>
<dbReference type="Proteomes" id="UP000054826">
    <property type="component" value="Unassembled WGS sequence"/>
</dbReference>
<name>A0A0V1JB83_TRIPS</name>